<dbReference type="AlphaFoldDB" id="A0A834TIK2"/>
<dbReference type="Proteomes" id="UP000634136">
    <property type="component" value="Unassembled WGS sequence"/>
</dbReference>
<comment type="caution">
    <text evidence="1">The sequence shown here is derived from an EMBL/GenBank/DDBJ whole genome shotgun (WGS) entry which is preliminary data.</text>
</comment>
<reference evidence="1" key="1">
    <citation type="submission" date="2020-09" db="EMBL/GenBank/DDBJ databases">
        <title>Genome-Enabled Discovery of Anthraquinone Biosynthesis in Senna tora.</title>
        <authorList>
            <person name="Kang S.-H."/>
            <person name="Pandey R.P."/>
            <person name="Lee C.-M."/>
            <person name="Sim J.-S."/>
            <person name="Jeong J.-T."/>
            <person name="Choi B.-S."/>
            <person name="Jung M."/>
            <person name="Ginzburg D."/>
            <person name="Zhao K."/>
            <person name="Won S.Y."/>
            <person name="Oh T.-J."/>
            <person name="Yu Y."/>
            <person name="Kim N.-H."/>
            <person name="Lee O.R."/>
            <person name="Lee T.-H."/>
            <person name="Bashyal P."/>
            <person name="Kim T.-S."/>
            <person name="Lee W.-H."/>
            <person name="Kawkins C."/>
            <person name="Kim C.-K."/>
            <person name="Kim J.S."/>
            <person name="Ahn B.O."/>
            <person name="Rhee S.Y."/>
            <person name="Sohng J.K."/>
        </authorList>
    </citation>
    <scope>NUCLEOTIDE SEQUENCE</scope>
    <source>
        <tissue evidence="1">Leaf</tissue>
    </source>
</reference>
<evidence type="ECO:0000313" key="2">
    <source>
        <dbReference type="EMBL" id="KAF7821576.1"/>
    </source>
</evidence>
<accession>A0A834TIK2</accession>
<evidence type="ECO:0000313" key="3">
    <source>
        <dbReference type="Proteomes" id="UP000634136"/>
    </source>
</evidence>
<dbReference type="EMBL" id="JAAIUW010000008">
    <property type="protein sequence ID" value="KAF7821575.1"/>
    <property type="molecule type" value="Genomic_DNA"/>
</dbReference>
<name>A0A834TIK2_9FABA</name>
<sequence>MANAPEYSTYYKGETKGGIVFIMELHEKRGFWCLVRFMELRIGFPGIKQFHGPIPWNVLFGWV</sequence>
<protein>
    <submittedName>
        <fullName evidence="1">Uncharacterized protein</fullName>
    </submittedName>
</protein>
<proteinExistence type="predicted"/>
<organism evidence="1 3">
    <name type="scientific">Senna tora</name>
    <dbReference type="NCBI Taxonomy" id="362788"/>
    <lineage>
        <taxon>Eukaryota</taxon>
        <taxon>Viridiplantae</taxon>
        <taxon>Streptophyta</taxon>
        <taxon>Embryophyta</taxon>
        <taxon>Tracheophyta</taxon>
        <taxon>Spermatophyta</taxon>
        <taxon>Magnoliopsida</taxon>
        <taxon>eudicotyledons</taxon>
        <taxon>Gunneridae</taxon>
        <taxon>Pentapetalae</taxon>
        <taxon>rosids</taxon>
        <taxon>fabids</taxon>
        <taxon>Fabales</taxon>
        <taxon>Fabaceae</taxon>
        <taxon>Caesalpinioideae</taxon>
        <taxon>Cassia clade</taxon>
        <taxon>Senna</taxon>
    </lineage>
</organism>
<dbReference type="EMBL" id="JAAIUW010000008">
    <property type="protein sequence ID" value="KAF7821576.1"/>
    <property type="molecule type" value="Genomic_DNA"/>
</dbReference>
<keyword evidence="3" id="KW-1185">Reference proteome</keyword>
<evidence type="ECO:0000313" key="1">
    <source>
        <dbReference type="EMBL" id="KAF7821575.1"/>
    </source>
</evidence>
<gene>
    <name evidence="1" type="ORF">G2W53_027030</name>
    <name evidence="2" type="ORF">G2W53_027031</name>
</gene>